<reference evidence="2" key="1">
    <citation type="submission" date="2019-09" db="EMBL/GenBank/DDBJ databases">
        <title>Characterisation of the sponge microbiome using genome-centric metagenomics.</title>
        <authorList>
            <person name="Engelberts J.P."/>
            <person name="Robbins S.J."/>
            <person name="De Goeij J.M."/>
            <person name="Aranda M."/>
            <person name="Bell S.C."/>
            <person name="Webster N.S."/>
        </authorList>
    </citation>
    <scope>NUCLEOTIDE SEQUENCE</scope>
    <source>
        <strain evidence="2">SB0664_bin_43</strain>
    </source>
</reference>
<dbReference type="EMBL" id="VXRY01000003">
    <property type="protein sequence ID" value="MXY32493.1"/>
    <property type="molecule type" value="Genomic_DNA"/>
</dbReference>
<evidence type="ECO:0000313" key="2">
    <source>
        <dbReference type="EMBL" id="MXY32493.1"/>
    </source>
</evidence>
<comment type="caution">
    <text evidence="2">The sequence shown here is derived from an EMBL/GenBank/DDBJ whole genome shotgun (WGS) entry which is preliminary data.</text>
</comment>
<name>A0A6B0XXD9_9RHOB</name>
<protein>
    <recommendedName>
        <fullName evidence="3">WYL domain-containing protein</fullName>
    </recommendedName>
</protein>
<sequence length="83" mass="9735">MHEERPVGAGRQEPAHRRTHRDRPVGLPDGWMFSVWCEFRQNFCTFRLDRTESLVPTGVRLTDDEATELCSFMASERCEAREH</sequence>
<dbReference type="AlphaFoldDB" id="A0A6B0XXD9"/>
<feature type="region of interest" description="Disordered" evidence="1">
    <location>
        <begin position="1"/>
        <end position="24"/>
    </location>
</feature>
<gene>
    <name evidence="2" type="ORF">F4Y60_00055</name>
</gene>
<accession>A0A6B0XXD9</accession>
<evidence type="ECO:0008006" key="3">
    <source>
        <dbReference type="Google" id="ProtNLM"/>
    </source>
</evidence>
<evidence type="ECO:0000256" key="1">
    <source>
        <dbReference type="SAM" id="MobiDB-lite"/>
    </source>
</evidence>
<proteinExistence type="predicted"/>
<organism evidence="2">
    <name type="scientific">Boseongicola sp. SB0664_bin_43</name>
    <dbReference type="NCBI Taxonomy" id="2604844"/>
    <lineage>
        <taxon>Bacteria</taxon>
        <taxon>Pseudomonadati</taxon>
        <taxon>Pseudomonadota</taxon>
        <taxon>Alphaproteobacteria</taxon>
        <taxon>Rhodobacterales</taxon>
        <taxon>Paracoccaceae</taxon>
        <taxon>Boseongicola</taxon>
    </lineage>
</organism>